<sequence length="113" mass="13383">MITSQEKLAAYYRHLTRIKPELLTARNDSYINPHNRLQLQGWRANVDLKPILMNNVNEEDYDGDNKVWDGDEVDSDDDYCPFFYEDNLQRQKRKSYITALAIDLTKIISMRIL</sequence>
<protein>
    <submittedName>
        <fullName evidence="1">Uncharacterized protein</fullName>
    </submittedName>
</protein>
<gene>
    <name evidence="1" type="ORF">RhiirA4_463251</name>
</gene>
<dbReference type="Proteomes" id="UP000234323">
    <property type="component" value="Unassembled WGS sequence"/>
</dbReference>
<accession>A0A2I1GMJ2</accession>
<dbReference type="AlphaFoldDB" id="A0A2I1GMJ2"/>
<proteinExistence type="predicted"/>
<comment type="caution">
    <text evidence="1">The sequence shown here is derived from an EMBL/GenBank/DDBJ whole genome shotgun (WGS) entry which is preliminary data.</text>
</comment>
<organism evidence="1 2">
    <name type="scientific">Rhizophagus irregularis</name>
    <dbReference type="NCBI Taxonomy" id="588596"/>
    <lineage>
        <taxon>Eukaryota</taxon>
        <taxon>Fungi</taxon>
        <taxon>Fungi incertae sedis</taxon>
        <taxon>Mucoromycota</taxon>
        <taxon>Glomeromycotina</taxon>
        <taxon>Glomeromycetes</taxon>
        <taxon>Glomerales</taxon>
        <taxon>Glomeraceae</taxon>
        <taxon>Rhizophagus</taxon>
    </lineage>
</organism>
<evidence type="ECO:0000313" key="1">
    <source>
        <dbReference type="EMBL" id="PKY47869.1"/>
    </source>
</evidence>
<name>A0A2I1GMJ2_9GLOM</name>
<reference evidence="1 2" key="1">
    <citation type="submission" date="2015-10" db="EMBL/GenBank/DDBJ databases">
        <title>Genome analyses suggest a sexual origin of heterokaryosis in a supposedly ancient asexual fungus.</title>
        <authorList>
            <person name="Ropars J."/>
            <person name="Sedzielewska K."/>
            <person name="Noel J."/>
            <person name="Charron P."/>
            <person name="Farinelli L."/>
            <person name="Marton T."/>
            <person name="Kruger M."/>
            <person name="Pelin A."/>
            <person name="Brachmann A."/>
            <person name="Corradi N."/>
        </authorList>
    </citation>
    <scope>NUCLEOTIDE SEQUENCE [LARGE SCALE GENOMIC DNA]</scope>
    <source>
        <strain evidence="1 2">A4</strain>
    </source>
</reference>
<dbReference type="EMBL" id="LLXI01000584">
    <property type="protein sequence ID" value="PKY47869.1"/>
    <property type="molecule type" value="Genomic_DNA"/>
</dbReference>
<keyword evidence="2" id="KW-1185">Reference proteome</keyword>
<evidence type="ECO:0000313" key="2">
    <source>
        <dbReference type="Proteomes" id="UP000234323"/>
    </source>
</evidence>